<feature type="non-terminal residue" evidence="10">
    <location>
        <position position="224"/>
    </location>
</feature>
<organism evidence="10 11">
    <name type="scientific">Sulfurihydrogenibium yellowstonense SS-5</name>
    <dbReference type="NCBI Taxonomy" id="432331"/>
    <lineage>
        <taxon>Bacteria</taxon>
        <taxon>Pseudomonadati</taxon>
        <taxon>Aquificota</taxon>
        <taxon>Aquificia</taxon>
        <taxon>Aquificales</taxon>
        <taxon>Hydrogenothermaceae</taxon>
        <taxon>Sulfurihydrogenibium</taxon>
    </lineage>
</organism>
<evidence type="ECO:0000256" key="4">
    <source>
        <dbReference type="ARBA" id="ARBA00022691"/>
    </source>
</evidence>
<dbReference type="Pfam" id="PF01555">
    <property type="entry name" value="N6_N4_Mtase"/>
    <property type="match status" value="1"/>
</dbReference>
<evidence type="ECO:0000313" key="10">
    <source>
        <dbReference type="EMBL" id="EEP60519.1"/>
    </source>
</evidence>
<comment type="caution">
    <text evidence="10">The sequence shown here is derived from an EMBL/GenBank/DDBJ whole genome shotgun (WGS) entry which is preliminary data.</text>
</comment>
<evidence type="ECO:0000313" key="11">
    <source>
        <dbReference type="Proteomes" id="UP000005540"/>
    </source>
</evidence>
<dbReference type="EMBL" id="ABZS01000084">
    <property type="protein sequence ID" value="EEP60519.1"/>
    <property type="molecule type" value="Genomic_DNA"/>
</dbReference>
<keyword evidence="2 10" id="KW-0489">Methyltransferase</keyword>
<name>C4FK74_9AQUI</name>
<evidence type="ECO:0000256" key="1">
    <source>
        <dbReference type="ARBA" id="ARBA00010203"/>
    </source>
</evidence>
<dbReference type="GO" id="GO:0015667">
    <property type="term" value="F:site-specific DNA-methyltransferase (cytosine-N4-specific) activity"/>
    <property type="evidence" value="ECO:0007669"/>
    <property type="project" value="UniProtKB-EC"/>
</dbReference>
<gene>
    <name evidence="10" type="ORF">SULYE_0974</name>
</gene>
<dbReference type="EC" id="2.1.1.-" evidence="8"/>
<dbReference type="GO" id="GO:0003677">
    <property type="term" value="F:DNA binding"/>
    <property type="evidence" value="ECO:0007669"/>
    <property type="project" value="UniProtKB-KW"/>
</dbReference>
<dbReference type="SUPFAM" id="SSF53335">
    <property type="entry name" value="S-adenosyl-L-methionine-dependent methyltransferases"/>
    <property type="match status" value="1"/>
</dbReference>
<evidence type="ECO:0000256" key="2">
    <source>
        <dbReference type="ARBA" id="ARBA00022603"/>
    </source>
</evidence>
<dbReference type="InterPro" id="IPR001091">
    <property type="entry name" value="RM_Methyltransferase"/>
</dbReference>
<keyword evidence="5" id="KW-0680">Restriction system</keyword>
<protein>
    <recommendedName>
        <fullName evidence="8">Methyltransferase</fullName>
        <ecNumber evidence="8">2.1.1.-</ecNumber>
    </recommendedName>
</protein>
<evidence type="ECO:0000256" key="3">
    <source>
        <dbReference type="ARBA" id="ARBA00022679"/>
    </source>
</evidence>
<reference evidence="10 11" key="1">
    <citation type="submission" date="2009-04" db="EMBL/GenBank/DDBJ databases">
        <authorList>
            <person name="Reysenbach A.-L."/>
            <person name="Heidelberg J.F."/>
            <person name="Nelson W.C."/>
        </authorList>
    </citation>
    <scope>NUCLEOTIDE SEQUENCE [LARGE SCALE GENOMIC DNA]</scope>
    <source>
        <strain evidence="10 11">SS-5</strain>
    </source>
</reference>
<keyword evidence="4" id="KW-0949">S-adenosyl-L-methionine</keyword>
<evidence type="ECO:0000256" key="5">
    <source>
        <dbReference type="ARBA" id="ARBA00022747"/>
    </source>
</evidence>
<dbReference type="InterPro" id="IPR029063">
    <property type="entry name" value="SAM-dependent_MTases_sf"/>
</dbReference>
<evidence type="ECO:0000256" key="8">
    <source>
        <dbReference type="RuleBase" id="RU362026"/>
    </source>
</evidence>
<evidence type="ECO:0000256" key="6">
    <source>
        <dbReference type="ARBA" id="ARBA00023125"/>
    </source>
</evidence>
<dbReference type="GO" id="GO:0032259">
    <property type="term" value="P:methylation"/>
    <property type="evidence" value="ECO:0007669"/>
    <property type="project" value="UniProtKB-KW"/>
</dbReference>
<dbReference type="InterPro" id="IPR017985">
    <property type="entry name" value="MeTrfase_CN4_CS"/>
</dbReference>
<dbReference type="GO" id="GO:0009307">
    <property type="term" value="P:DNA restriction-modification system"/>
    <property type="evidence" value="ECO:0007669"/>
    <property type="project" value="UniProtKB-KW"/>
</dbReference>
<dbReference type="Proteomes" id="UP000005540">
    <property type="component" value="Unassembled WGS sequence"/>
</dbReference>
<accession>C4FK74</accession>
<comment type="similarity">
    <text evidence="1">Belongs to the N(4)/N(6)-methyltransferase family. N(4) subfamily.</text>
</comment>
<feature type="domain" description="DNA methylase N-4/N-6" evidence="9">
    <location>
        <begin position="23"/>
        <end position="224"/>
    </location>
</feature>
<keyword evidence="3" id="KW-0808">Transferase</keyword>
<sequence length="224" mass="26082">MDNWIKLYIADSRSMEEVEDESISLIITSPPYWHIKDYGVENQIGYGQTLHDYLKDLYRVWLECFRVLKPGRRLCINVGDQFARSVIYGRYKVIPIHSEIISQCEKIGFDYMGSIIWQKKTTINTTGGAVVMGSYPYPPNGLVEIDYEYILIFKKPGGKEKIAKDIKEKSKLTKEEWKEYFSGHWKFGGEKQINHEAMFPEELPKRLIKMFSFVGETVLDPFVG</sequence>
<dbReference type="InterPro" id="IPR002941">
    <property type="entry name" value="DNA_methylase_N4/N6"/>
</dbReference>
<dbReference type="GO" id="GO:0008170">
    <property type="term" value="F:N-methyltransferase activity"/>
    <property type="evidence" value="ECO:0007669"/>
    <property type="project" value="InterPro"/>
</dbReference>
<dbReference type="AlphaFoldDB" id="C4FK74"/>
<dbReference type="RefSeq" id="WP_007546970.1">
    <property type="nucleotide sequence ID" value="NZ_ABZS01000084.1"/>
</dbReference>
<keyword evidence="11" id="KW-1185">Reference proteome</keyword>
<dbReference type="Gene3D" id="3.40.50.150">
    <property type="entry name" value="Vaccinia Virus protein VP39"/>
    <property type="match status" value="1"/>
</dbReference>
<keyword evidence="6" id="KW-0238">DNA-binding</keyword>
<evidence type="ECO:0000259" key="9">
    <source>
        <dbReference type="Pfam" id="PF01555"/>
    </source>
</evidence>
<comment type="catalytic activity">
    <reaction evidence="7">
        <text>a 2'-deoxycytidine in DNA + S-adenosyl-L-methionine = an N(4)-methyl-2'-deoxycytidine in DNA + S-adenosyl-L-homocysteine + H(+)</text>
        <dbReference type="Rhea" id="RHEA:16857"/>
        <dbReference type="Rhea" id="RHEA-COMP:11369"/>
        <dbReference type="Rhea" id="RHEA-COMP:13674"/>
        <dbReference type="ChEBI" id="CHEBI:15378"/>
        <dbReference type="ChEBI" id="CHEBI:57856"/>
        <dbReference type="ChEBI" id="CHEBI:59789"/>
        <dbReference type="ChEBI" id="CHEBI:85452"/>
        <dbReference type="ChEBI" id="CHEBI:137933"/>
        <dbReference type="EC" id="2.1.1.113"/>
    </reaction>
</comment>
<dbReference type="PRINTS" id="PR00508">
    <property type="entry name" value="S21N4MTFRASE"/>
</dbReference>
<evidence type="ECO:0000256" key="7">
    <source>
        <dbReference type="ARBA" id="ARBA00049120"/>
    </source>
</evidence>
<proteinExistence type="inferred from homology"/>
<dbReference type="PROSITE" id="PS00093">
    <property type="entry name" value="N4_MTASE"/>
    <property type="match status" value="1"/>
</dbReference>